<evidence type="ECO:0000313" key="2">
    <source>
        <dbReference type="Proteomes" id="UP000217790"/>
    </source>
</evidence>
<dbReference type="Proteomes" id="UP000217790">
    <property type="component" value="Unassembled WGS sequence"/>
</dbReference>
<dbReference type="InParanoid" id="A0A2H3DHQ4"/>
<organism evidence="1 2">
    <name type="scientific">Armillaria gallica</name>
    <name type="common">Bulbous honey fungus</name>
    <name type="synonym">Armillaria bulbosa</name>
    <dbReference type="NCBI Taxonomy" id="47427"/>
    <lineage>
        <taxon>Eukaryota</taxon>
        <taxon>Fungi</taxon>
        <taxon>Dikarya</taxon>
        <taxon>Basidiomycota</taxon>
        <taxon>Agaricomycotina</taxon>
        <taxon>Agaricomycetes</taxon>
        <taxon>Agaricomycetidae</taxon>
        <taxon>Agaricales</taxon>
        <taxon>Marasmiineae</taxon>
        <taxon>Physalacriaceae</taxon>
        <taxon>Armillaria</taxon>
    </lineage>
</organism>
<proteinExistence type="predicted"/>
<dbReference type="AlphaFoldDB" id="A0A2H3DHQ4"/>
<name>A0A2H3DHQ4_ARMGA</name>
<accession>A0A2H3DHQ4</accession>
<keyword evidence="2" id="KW-1185">Reference proteome</keyword>
<evidence type="ECO:0000313" key="1">
    <source>
        <dbReference type="EMBL" id="PBK94755.1"/>
    </source>
</evidence>
<dbReference type="EMBL" id="KZ293653">
    <property type="protein sequence ID" value="PBK94755.1"/>
    <property type="molecule type" value="Genomic_DNA"/>
</dbReference>
<reference evidence="2" key="1">
    <citation type="journal article" date="2017" name="Nat. Ecol. Evol.">
        <title>Genome expansion and lineage-specific genetic innovations in the forest pathogenic fungi Armillaria.</title>
        <authorList>
            <person name="Sipos G."/>
            <person name="Prasanna A.N."/>
            <person name="Walter M.C."/>
            <person name="O'Connor E."/>
            <person name="Balint B."/>
            <person name="Krizsan K."/>
            <person name="Kiss B."/>
            <person name="Hess J."/>
            <person name="Varga T."/>
            <person name="Slot J."/>
            <person name="Riley R."/>
            <person name="Boka B."/>
            <person name="Rigling D."/>
            <person name="Barry K."/>
            <person name="Lee J."/>
            <person name="Mihaltcheva S."/>
            <person name="LaButti K."/>
            <person name="Lipzen A."/>
            <person name="Waldron R."/>
            <person name="Moloney N.M."/>
            <person name="Sperisen C."/>
            <person name="Kredics L."/>
            <person name="Vagvoelgyi C."/>
            <person name="Patrignani A."/>
            <person name="Fitzpatrick D."/>
            <person name="Nagy I."/>
            <person name="Doyle S."/>
            <person name="Anderson J.B."/>
            <person name="Grigoriev I.V."/>
            <person name="Gueldener U."/>
            <person name="Muensterkoetter M."/>
            <person name="Nagy L.G."/>
        </authorList>
    </citation>
    <scope>NUCLEOTIDE SEQUENCE [LARGE SCALE GENOMIC DNA]</scope>
    <source>
        <strain evidence="2">Ar21-2</strain>
    </source>
</reference>
<gene>
    <name evidence="1" type="ORF">ARMGADRAFT_65606</name>
</gene>
<protein>
    <submittedName>
        <fullName evidence="1">Uncharacterized protein</fullName>
    </submittedName>
</protein>
<sequence>MVTRASGRCYRERGSVPLTVPISTSVIDLTNRIKYLSSASMQTGTVSVNFSLIITLMFKLRSVFPHYIANPTASLALSSLETHPHSPQATGHQRPARGTVSHKIWSHIPRPPTFYKTYMLTETTCILKAPVKIHGGAGLLKISISLNAAMPQTN</sequence>